<evidence type="ECO:0000256" key="10">
    <source>
        <dbReference type="PIRSR" id="PIRSR000350-4"/>
    </source>
</evidence>
<feature type="binding site" evidence="9">
    <location>
        <position position="52"/>
    </location>
    <ligand>
        <name>FAD</name>
        <dbReference type="ChEBI" id="CHEBI:57692"/>
    </ligand>
</feature>
<dbReference type="PROSITE" id="PS00076">
    <property type="entry name" value="PYRIDINE_REDOX_1"/>
    <property type="match status" value="1"/>
</dbReference>
<dbReference type="InterPro" id="IPR012999">
    <property type="entry name" value="Pyr_OxRdtase_I_AS"/>
</dbReference>
<dbReference type="PRINTS" id="PR00368">
    <property type="entry name" value="FADPNR"/>
</dbReference>
<comment type="cofactor">
    <cofactor evidence="9">
        <name>FAD</name>
        <dbReference type="ChEBI" id="CHEBI:57692"/>
    </cofactor>
    <text evidence="9">Binds 1 FAD per subunit.</text>
</comment>
<keyword evidence="7 11" id="KW-0676">Redox-active center</keyword>
<evidence type="ECO:0000256" key="2">
    <source>
        <dbReference type="ARBA" id="ARBA00022630"/>
    </source>
</evidence>
<keyword evidence="9" id="KW-0520">NAD</keyword>
<name>A0AAW9JV30_9ENTE</name>
<dbReference type="Gene3D" id="3.30.390.30">
    <property type="match status" value="1"/>
</dbReference>
<evidence type="ECO:0000256" key="6">
    <source>
        <dbReference type="ARBA" id="ARBA00023157"/>
    </source>
</evidence>
<dbReference type="Pfam" id="PF07992">
    <property type="entry name" value="Pyr_redox_2"/>
    <property type="match status" value="1"/>
</dbReference>
<comment type="similarity">
    <text evidence="1 11">Belongs to the class-I pyridine nucleotide-disulfide oxidoreductase family.</text>
</comment>
<evidence type="ECO:0000256" key="1">
    <source>
        <dbReference type="ARBA" id="ARBA00007532"/>
    </source>
</evidence>
<keyword evidence="3 9" id="KW-0274">FAD</keyword>
<feature type="disulfide bond" description="Redox-active" evidence="10">
    <location>
        <begin position="43"/>
        <end position="48"/>
    </location>
</feature>
<feature type="binding site" evidence="9">
    <location>
        <position position="251"/>
    </location>
    <ligand>
        <name>NAD(+)</name>
        <dbReference type="ChEBI" id="CHEBI:57540"/>
    </ligand>
</feature>
<dbReference type="RefSeq" id="WP_171310202.1">
    <property type="nucleotide sequence ID" value="NZ_JAXOGH010000013.1"/>
</dbReference>
<dbReference type="GO" id="GO:0016668">
    <property type="term" value="F:oxidoreductase activity, acting on a sulfur group of donors, NAD(P) as acceptor"/>
    <property type="evidence" value="ECO:0007669"/>
    <property type="project" value="InterPro"/>
</dbReference>
<dbReference type="InterPro" id="IPR004099">
    <property type="entry name" value="Pyr_nucl-diS_OxRdtase_dimer"/>
</dbReference>
<dbReference type="Proteomes" id="UP001290582">
    <property type="component" value="Unassembled WGS sequence"/>
</dbReference>
<dbReference type="InterPro" id="IPR016156">
    <property type="entry name" value="FAD/NAD-linked_Rdtase_dimer_sf"/>
</dbReference>
<dbReference type="InterPro" id="IPR001100">
    <property type="entry name" value="Pyr_nuc-diS_OxRdtase"/>
</dbReference>
<dbReference type="PANTHER" id="PTHR43014:SF4">
    <property type="entry name" value="PYRIDINE NUCLEOTIDE-DISULFIDE OXIDOREDUCTASE RCLA-RELATED"/>
    <property type="match status" value="1"/>
</dbReference>
<dbReference type="GO" id="GO:0050660">
    <property type="term" value="F:flavin adenine dinucleotide binding"/>
    <property type="evidence" value="ECO:0007669"/>
    <property type="project" value="TreeGrafter"/>
</dbReference>
<keyword evidence="6" id="KW-1015">Disulfide bond</keyword>
<evidence type="ECO:0000259" key="12">
    <source>
        <dbReference type="Pfam" id="PF02852"/>
    </source>
</evidence>
<feature type="active site" description="Proton acceptor" evidence="8">
    <location>
        <position position="426"/>
    </location>
</feature>
<dbReference type="PANTHER" id="PTHR43014">
    <property type="entry name" value="MERCURIC REDUCTASE"/>
    <property type="match status" value="1"/>
</dbReference>
<proteinExistence type="inferred from homology"/>
<organism evidence="14 15">
    <name type="scientific">Enterococcus cecorum</name>
    <dbReference type="NCBI Taxonomy" id="44008"/>
    <lineage>
        <taxon>Bacteria</taxon>
        <taxon>Bacillati</taxon>
        <taxon>Bacillota</taxon>
        <taxon>Bacilli</taxon>
        <taxon>Lactobacillales</taxon>
        <taxon>Enterococcaceae</taxon>
        <taxon>Enterococcus</taxon>
    </lineage>
</organism>
<evidence type="ECO:0000313" key="15">
    <source>
        <dbReference type="Proteomes" id="UP001290582"/>
    </source>
</evidence>
<dbReference type="Gene3D" id="3.50.50.60">
    <property type="entry name" value="FAD/NAD(P)-binding domain"/>
    <property type="match status" value="2"/>
</dbReference>
<dbReference type="SUPFAM" id="SSF51905">
    <property type="entry name" value="FAD/NAD(P)-binding domain"/>
    <property type="match status" value="1"/>
</dbReference>
<feature type="binding site" evidence="9">
    <location>
        <begin position="166"/>
        <end position="173"/>
    </location>
    <ligand>
        <name>NAD(+)</name>
        <dbReference type="ChEBI" id="CHEBI:57540"/>
    </ligand>
</feature>
<evidence type="ECO:0000256" key="3">
    <source>
        <dbReference type="ARBA" id="ARBA00022827"/>
    </source>
</evidence>
<evidence type="ECO:0000313" key="14">
    <source>
        <dbReference type="EMBL" id="MDZ5598415.1"/>
    </source>
</evidence>
<dbReference type="PRINTS" id="PR00411">
    <property type="entry name" value="PNDRDTASEI"/>
</dbReference>
<dbReference type="FunFam" id="3.30.390.30:FF:000001">
    <property type="entry name" value="Dihydrolipoyl dehydrogenase"/>
    <property type="match status" value="1"/>
</dbReference>
<feature type="domain" description="Pyridine nucleotide-disulphide oxidoreductase dimerisation" evidence="12">
    <location>
        <begin position="328"/>
        <end position="434"/>
    </location>
</feature>
<dbReference type="InterPro" id="IPR023753">
    <property type="entry name" value="FAD/NAD-binding_dom"/>
</dbReference>
<accession>A0AAW9JV30</accession>
<feature type="domain" description="FAD/NAD(P)-binding" evidence="13">
    <location>
        <begin position="7"/>
        <end position="300"/>
    </location>
</feature>
<evidence type="ECO:0000256" key="8">
    <source>
        <dbReference type="PIRSR" id="PIRSR000350-2"/>
    </source>
</evidence>
<dbReference type="PIRSF" id="PIRSF000350">
    <property type="entry name" value="Mercury_reductase_MerA"/>
    <property type="match status" value="1"/>
</dbReference>
<evidence type="ECO:0000256" key="11">
    <source>
        <dbReference type="RuleBase" id="RU003691"/>
    </source>
</evidence>
<reference evidence="14" key="1">
    <citation type="submission" date="2023-12" db="EMBL/GenBank/DDBJ databases">
        <title>Molecular genomic analyses of Enterococcus cecorum from sepsis oubreaks in broilers.</title>
        <authorList>
            <person name="Rhoads D."/>
            <person name="Alrubaye A."/>
        </authorList>
    </citation>
    <scope>NUCLEOTIDE SEQUENCE</scope>
    <source>
        <strain evidence="14">1755</strain>
    </source>
</reference>
<sequence>MREMNNLIIGFGKGGKTLAKKLASHQEEVIVIEADDKMYGGTCINVGCIPSKTLITQGLKQRDFTVAAEKKRILVDKLRHKNYHMLADEATIEVIHGYAQFKDNHTVQVQLPNGDVEEIKAARIFINTGSKSVIPEIEGLSLGKRVGTSKEMMDLTAKPERLVILGAGYIGLEFAFMFANFGSQVTVLDNRELLGREDEAFVTLIQEQAEKIGIHFKLDAQVQKIDESAENVTVTLADEVLTADYLLVATGRKPNTEALGLENTDIQVDARGAIQTDEFLQTAVENVWALGDVRGDLQFTYISLDDFRIVYNQLFQDKYRSVNNRPNVPYTMFIQPAFSHVGLHEKEAQTKKMKYRKFTYLNSNVPKANILENPVGMWQILVDEETDQVLGATIFGEESYEVINLITLAMNAHLPYQMLRDQIYTHPTMSEALNDVLK</sequence>
<dbReference type="AlphaFoldDB" id="A0AAW9JV30"/>
<keyword evidence="2 11" id="KW-0285">Flavoprotein</keyword>
<evidence type="ECO:0000256" key="7">
    <source>
        <dbReference type="ARBA" id="ARBA00023284"/>
    </source>
</evidence>
<protein>
    <submittedName>
        <fullName evidence="14">FAD-dependent oxidoreductase</fullName>
    </submittedName>
</protein>
<evidence type="ECO:0000259" key="13">
    <source>
        <dbReference type="Pfam" id="PF07992"/>
    </source>
</evidence>
<keyword evidence="4" id="KW-0521">NADP</keyword>
<gene>
    <name evidence="14" type="ORF">U1294_09315</name>
</gene>
<feature type="binding site" evidence="9">
    <location>
        <position position="292"/>
    </location>
    <ligand>
        <name>FAD</name>
        <dbReference type="ChEBI" id="CHEBI:57692"/>
    </ligand>
</feature>
<dbReference type="SUPFAM" id="SSF55424">
    <property type="entry name" value="FAD/NAD-linked reductases, dimerisation (C-terminal) domain"/>
    <property type="match status" value="1"/>
</dbReference>
<feature type="binding site" evidence="9">
    <location>
        <begin position="128"/>
        <end position="130"/>
    </location>
    <ligand>
        <name>FAD</name>
        <dbReference type="ChEBI" id="CHEBI:57692"/>
    </ligand>
</feature>
<comment type="caution">
    <text evidence="14">The sequence shown here is derived from an EMBL/GenBank/DDBJ whole genome shotgun (WGS) entry which is preliminary data.</text>
</comment>
<evidence type="ECO:0000256" key="9">
    <source>
        <dbReference type="PIRSR" id="PIRSR000350-3"/>
    </source>
</evidence>
<dbReference type="InterPro" id="IPR036188">
    <property type="entry name" value="FAD/NAD-bd_sf"/>
</dbReference>
<keyword evidence="5 11" id="KW-0560">Oxidoreductase</keyword>
<dbReference type="Pfam" id="PF02852">
    <property type="entry name" value="Pyr_redox_dim"/>
    <property type="match status" value="1"/>
</dbReference>
<evidence type="ECO:0000256" key="4">
    <source>
        <dbReference type="ARBA" id="ARBA00022857"/>
    </source>
</evidence>
<evidence type="ECO:0000256" key="5">
    <source>
        <dbReference type="ARBA" id="ARBA00023002"/>
    </source>
</evidence>
<keyword evidence="9" id="KW-0547">Nucleotide-binding</keyword>
<dbReference type="GO" id="GO:0003955">
    <property type="term" value="F:NAD(P)H dehydrogenase (quinone) activity"/>
    <property type="evidence" value="ECO:0007669"/>
    <property type="project" value="TreeGrafter"/>
</dbReference>
<dbReference type="EMBL" id="JAXOGL010000016">
    <property type="protein sequence ID" value="MDZ5598415.1"/>
    <property type="molecule type" value="Genomic_DNA"/>
</dbReference>